<evidence type="ECO:0000313" key="9">
    <source>
        <dbReference type="Proteomes" id="UP000282454"/>
    </source>
</evidence>
<evidence type="ECO:0000256" key="4">
    <source>
        <dbReference type="ARBA" id="ARBA00022692"/>
    </source>
</evidence>
<keyword evidence="9" id="KW-1185">Reference proteome</keyword>
<feature type="transmembrane region" description="Helical" evidence="7">
    <location>
        <begin position="52"/>
        <end position="69"/>
    </location>
</feature>
<evidence type="ECO:0000256" key="6">
    <source>
        <dbReference type="ARBA" id="ARBA00023136"/>
    </source>
</evidence>
<comment type="similarity">
    <text evidence="2">Belongs to the DoxX family.</text>
</comment>
<evidence type="ECO:0000256" key="5">
    <source>
        <dbReference type="ARBA" id="ARBA00022989"/>
    </source>
</evidence>
<dbReference type="Pfam" id="PF07681">
    <property type="entry name" value="DoxX"/>
    <property type="match status" value="1"/>
</dbReference>
<protein>
    <submittedName>
        <fullName evidence="8">Putative oxidoreductase</fullName>
    </submittedName>
</protein>
<dbReference type="PANTHER" id="PTHR33452:SF4">
    <property type="entry name" value="BLL4328 PROTEIN"/>
    <property type="match status" value="1"/>
</dbReference>
<reference evidence="8 9" key="1">
    <citation type="submission" date="2018-10" db="EMBL/GenBank/DDBJ databases">
        <title>Genomic Encyclopedia of Archaeal and Bacterial Type Strains, Phase II (KMG-II): from individual species to whole genera.</title>
        <authorList>
            <person name="Goeker M."/>
        </authorList>
    </citation>
    <scope>NUCLEOTIDE SEQUENCE [LARGE SCALE GENOMIC DNA]</scope>
    <source>
        <strain evidence="8 9">DSM 45657</strain>
    </source>
</reference>
<gene>
    <name evidence="8" type="ORF">CLV68_0688</name>
</gene>
<keyword evidence="3" id="KW-1003">Cell membrane</keyword>
<keyword evidence="4 7" id="KW-0812">Transmembrane</keyword>
<proteinExistence type="inferred from homology"/>
<evidence type="ECO:0000256" key="3">
    <source>
        <dbReference type="ARBA" id="ARBA00022475"/>
    </source>
</evidence>
<comment type="caution">
    <text evidence="8">The sequence shown here is derived from an EMBL/GenBank/DDBJ whole genome shotgun (WGS) entry which is preliminary data.</text>
</comment>
<feature type="transmembrane region" description="Helical" evidence="7">
    <location>
        <begin position="105"/>
        <end position="125"/>
    </location>
</feature>
<dbReference type="AlphaFoldDB" id="A0A421B7B2"/>
<dbReference type="Proteomes" id="UP000282454">
    <property type="component" value="Unassembled WGS sequence"/>
</dbReference>
<dbReference type="InterPro" id="IPR051907">
    <property type="entry name" value="DoxX-like_oxidoreductase"/>
</dbReference>
<dbReference type="RefSeq" id="WP_121389124.1">
    <property type="nucleotide sequence ID" value="NZ_RCDD01000001.1"/>
</dbReference>
<evidence type="ECO:0000313" key="8">
    <source>
        <dbReference type="EMBL" id="RLK60189.1"/>
    </source>
</evidence>
<sequence length="142" mass="15096">MDLFDRTRDHVLALFRIVIGFLFALHGAATLFDVLGGPSSGKVPAFAQWPSWWAAVIELVGGGLVALGLGTRWAALLCSGTMAYAYFVVHQKVGLFPMENGGESAALFSWSFLLIAVFGPGKWAVDQVIGRSRQAEPAGVAG</sequence>
<evidence type="ECO:0000256" key="1">
    <source>
        <dbReference type="ARBA" id="ARBA00004651"/>
    </source>
</evidence>
<accession>A0A421B7B2</accession>
<comment type="subcellular location">
    <subcellularLocation>
        <location evidence="1">Cell membrane</location>
        <topology evidence="1">Multi-pass membrane protein</topology>
    </subcellularLocation>
</comment>
<dbReference type="EMBL" id="RCDD01000001">
    <property type="protein sequence ID" value="RLK60189.1"/>
    <property type="molecule type" value="Genomic_DNA"/>
</dbReference>
<organism evidence="8 9">
    <name type="scientific">Actinokineospora cianjurensis</name>
    <dbReference type="NCBI Taxonomy" id="585224"/>
    <lineage>
        <taxon>Bacteria</taxon>
        <taxon>Bacillati</taxon>
        <taxon>Actinomycetota</taxon>
        <taxon>Actinomycetes</taxon>
        <taxon>Pseudonocardiales</taxon>
        <taxon>Pseudonocardiaceae</taxon>
        <taxon>Actinokineospora</taxon>
    </lineage>
</organism>
<dbReference type="OrthoDB" id="9808524at2"/>
<dbReference type="InterPro" id="IPR032808">
    <property type="entry name" value="DoxX"/>
</dbReference>
<feature type="transmembrane region" description="Helical" evidence="7">
    <location>
        <begin position="12"/>
        <end position="32"/>
    </location>
</feature>
<evidence type="ECO:0000256" key="7">
    <source>
        <dbReference type="SAM" id="Phobius"/>
    </source>
</evidence>
<keyword evidence="6 7" id="KW-0472">Membrane</keyword>
<keyword evidence="5 7" id="KW-1133">Transmembrane helix</keyword>
<evidence type="ECO:0000256" key="2">
    <source>
        <dbReference type="ARBA" id="ARBA00006679"/>
    </source>
</evidence>
<dbReference type="GO" id="GO:0005886">
    <property type="term" value="C:plasma membrane"/>
    <property type="evidence" value="ECO:0007669"/>
    <property type="project" value="UniProtKB-SubCell"/>
</dbReference>
<feature type="transmembrane region" description="Helical" evidence="7">
    <location>
        <begin position="74"/>
        <end position="93"/>
    </location>
</feature>
<name>A0A421B7B2_9PSEU</name>
<dbReference type="PANTHER" id="PTHR33452">
    <property type="entry name" value="OXIDOREDUCTASE CATD-RELATED"/>
    <property type="match status" value="1"/>
</dbReference>